<evidence type="ECO:0000313" key="3">
    <source>
        <dbReference type="Proteomes" id="UP000596661"/>
    </source>
</evidence>
<feature type="region of interest" description="Disordered" evidence="1">
    <location>
        <begin position="1"/>
        <end position="111"/>
    </location>
</feature>
<proteinExistence type="predicted"/>
<keyword evidence="3" id="KW-1185">Reference proteome</keyword>
<evidence type="ECO:0000313" key="2">
    <source>
        <dbReference type="EnsemblPlants" id="cds.evm.model.05.617"/>
    </source>
</evidence>
<evidence type="ECO:0000256" key="1">
    <source>
        <dbReference type="SAM" id="MobiDB-lite"/>
    </source>
</evidence>
<dbReference type="AlphaFoldDB" id="A0A803PR56"/>
<reference evidence="2" key="1">
    <citation type="submission" date="2018-11" db="EMBL/GenBank/DDBJ databases">
        <authorList>
            <person name="Grassa J C."/>
        </authorList>
    </citation>
    <scope>NUCLEOTIDE SEQUENCE [LARGE SCALE GENOMIC DNA]</scope>
</reference>
<dbReference type="Gramene" id="evm.model.05.617">
    <property type="protein sequence ID" value="cds.evm.model.05.617"/>
    <property type="gene ID" value="evm.TU.05.617"/>
</dbReference>
<name>A0A803PR56_CANSA</name>
<dbReference type="EMBL" id="UZAU01000435">
    <property type="status" value="NOT_ANNOTATED_CDS"/>
    <property type="molecule type" value="Genomic_DNA"/>
</dbReference>
<accession>A0A803PR56</accession>
<dbReference type="Proteomes" id="UP000596661">
    <property type="component" value="Chromosome 5"/>
</dbReference>
<protein>
    <submittedName>
        <fullName evidence="2">Uncharacterized protein</fullName>
    </submittedName>
</protein>
<feature type="compositionally biased region" description="Polar residues" evidence="1">
    <location>
        <begin position="1"/>
        <end position="14"/>
    </location>
</feature>
<sequence length="111" mass="13099">MESQRTNTSKTPRSGRNDEVRQLRLGNQEIPRNDERNLRNQPRSSARSLRHPQRPSHIDKENMQTYLGRGHVSNLFRRRRPMRDEMREASSSTGESRSYRHSRSTGTPRQT</sequence>
<organism evidence="2 3">
    <name type="scientific">Cannabis sativa</name>
    <name type="common">Hemp</name>
    <name type="synonym">Marijuana</name>
    <dbReference type="NCBI Taxonomy" id="3483"/>
    <lineage>
        <taxon>Eukaryota</taxon>
        <taxon>Viridiplantae</taxon>
        <taxon>Streptophyta</taxon>
        <taxon>Embryophyta</taxon>
        <taxon>Tracheophyta</taxon>
        <taxon>Spermatophyta</taxon>
        <taxon>Magnoliopsida</taxon>
        <taxon>eudicotyledons</taxon>
        <taxon>Gunneridae</taxon>
        <taxon>Pentapetalae</taxon>
        <taxon>rosids</taxon>
        <taxon>fabids</taxon>
        <taxon>Rosales</taxon>
        <taxon>Cannabaceae</taxon>
        <taxon>Cannabis</taxon>
    </lineage>
</organism>
<reference evidence="2" key="2">
    <citation type="submission" date="2021-03" db="UniProtKB">
        <authorList>
            <consortium name="EnsemblPlants"/>
        </authorList>
    </citation>
    <scope>IDENTIFICATION</scope>
</reference>
<dbReference type="EnsemblPlants" id="evm.model.05.617">
    <property type="protein sequence ID" value="cds.evm.model.05.617"/>
    <property type="gene ID" value="evm.TU.05.617"/>
</dbReference>